<evidence type="ECO:0000256" key="5">
    <source>
        <dbReference type="ARBA" id="ARBA00022989"/>
    </source>
</evidence>
<evidence type="ECO:0000256" key="6">
    <source>
        <dbReference type="ARBA" id="ARBA00023136"/>
    </source>
</evidence>
<gene>
    <name evidence="9" type="ORF">E1218_35545</name>
</gene>
<comment type="caution">
    <text evidence="9">The sequence shown here is derived from an EMBL/GenBank/DDBJ whole genome shotgun (WGS) entry which is preliminary data.</text>
</comment>
<feature type="transmembrane region" description="Helical" evidence="7">
    <location>
        <begin position="150"/>
        <end position="168"/>
    </location>
</feature>
<dbReference type="GO" id="GO:0005886">
    <property type="term" value="C:plasma membrane"/>
    <property type="evidence" value="ECO:0007669"/>
    <property type="project" value="UniProtKB-SubCell"/>
</dbReference>
<proteinExistence type="predicted"/>
<keyword evidence="5 7" id="KW-1133">Transmembrane helix</keyword>
<keyword evidence="2" id="KW-1003">Cell membrane</keyword>
<evidence type="ECO:0000256" key="4">
    <source>
        <dbReference type="ARBA" id="ARBA00022801"/>
    </source>
</evidence>
<accession>A0A4R4W0S8</accession>
<evidence type="ECO:0000313" key="9">
    <source>
        <dbReference type="EMBL" id="TDD12032.1"/>
    </source>
</evidence>
<evidence type="ECO:0000256" key="3">
    <source>
        <dbReference type="ARBA" id="ARBA00022692"/>
    </source>
</evidence>
<dbReference type="Proteomes" id="UP000295172">
    <property type="component" value="Unassembled WGS sequence"/>
</dbReference>
<feature type="transmembrane region" description="Helical" evidence="7">
    <location>
        <begin position="26"/>
        <end position="45"/>
    </location>
</feature>
<dbReference type="RefSeq" id="WP_132327418.1">
    <property type="nucleotide sequence ID" value="NZ_SMKR01000319.1"/>
</dbReference>
<keyword evidence="6 7" id="KW-0472">Membrane</keyword>
<keyword evidence="3 7" id="KW-0812">Transmembrane</keyword>
<dbReference type="InterPro" id="IPR000326">
    <property type="entry name" value="PAP2/HPO"/>
</dbReference>
<dbReference type="Gene3D" id="1.20.144.10">
    <property type="entry name" value="Phosphatidic acid phosphatase type 2/haloperoxidase"/>
    <property type="match status" value="1"/>
</dbReference>
<dbReference type="AlphaFoldDB" id="A0A4R4W0S8"/>
<dbReference type="OrthoDB" id="5243958at2"/>
<dbReference type="Pfam" id="PF01569">
    <property type="entry name" value="PAP2"/>
    <property type="match status" value="1"/>
</dbReference>
<keyword evidence="4" id="KW-0378">Hydrolase</keyword>
<dbReference type="GO" id="GO:0016787">
    <property type="term" value="F:hydrolase activity"/>
    <property type="evidence" value="ECO:0007669"/>
    <property type="project" value="UniProtKB-KW"/>
</dbReference>
<name>A0A4R4W0S8_9ACTN</name>
<dbReference type="PANTHER" id="PTHR14969">
    <property type="entry name" value="SPHINGOSINE-1-PHOSPHATE PHOSPHOHYDROLASE"/>
    <property type="match status" value="1"/>
</dbReference>
<keyword evidence="10" id="KW-1185">Reference proteome</keyword>
<dbReference type="SMART" id="SM00014">
    <property type="entry name" value="acidPPc"/>
    <property type="match status" value="1"/>
</dbReference>
<evidence type="ECO:0000259" key="8">
    <source>
        <dbReference type="SMART" id="SM00014"/>
    </source>
</evidence>
<reference evidence="9 10" key="1">
    <citation type="submission" date="2019-02" db="EMBL/GenBank/DDBJ databases">
        <title>Draft genome sequences of novel Actinobacteria.</title>
        <authorList>
            <person name="Sahin N."/>
            <person name="Ay H."/>
            <person name="Saygin H."/>
        </authorList>
    </citation>
    <scope>NUCLEOTIDE SEQUENCE [LARGE SCALE GENOMIC DNA]</scope>
    <source>
        <strain evidence="9 10">16K104</strain>
    </source>
</reference>
<feature type="transmembrane region" description="Helical" evidence="7">
    <location>
        <begin position="124"/>
        <end position="144"/>
    </location>
</feature>
<dbReference type="InterPro" id="IPR036938">
    <property type="entry name" value="PAP2/HPO_sf"/>
</dbReference>
<evidence type="ECO:0000256" key="1">
    <source>
        <dbReference type="ARBA" id="ARBA00004651"/>
    </source>
</evidence>
<feature type="domain" description="Phosphatidic acid phosphatase type 2/haloperoxidase" evidence="8">
    <location>
        <begin position="56"/>
        <end position="165"/>
    </location>
</feature>
<evidence type="ECO:0000256" key="7">
    <source>
        <dbReference type="SAM" id="Phobius"/>
    </source>
</evidence>
<comment type="subcellular location">
    <subcellularLocation>
        <location evidence="1">Cell membrane</location>
        <topology evidence="1">Multi-pass membrane protein</topology>
    </subcellularLocation>
</comment>
<dbReference type="SUPFAM" id="SSF48317">
    <property type="entry name" value="Acid phosphatase/Vanadium-dependent haloperoxidase"/>
    <property type="match status" value="1"/>
</dbReference>
<evidence type="ECO:0000313" key="10">
    <source>
        <dbReference type="Proteomes" id="UP000295172"/>
    </source>
</evidence>
<sequence>MNEWLFEQINAFAKATPWLHVPARSYAGYAVVLFAALLLAGWSAARRSGDVSRAAAAVTAGGATLLALAVNQPIVHAVHEARPYTTLTNILVLANRSPDASFPSDHATMAGAVAVGLLIVSRRLGIVAVVAAVLMAFTWVYIAAHYPADVAAGLLLGGVVAVLTWLFVRRPLTRVVGALAGTRLRPVLVTAGHPQLS</sequence>
<evidence type="ECO:0000256" key="2">
    <source>
        <dbReference type="ARBA" id="ARBA00022475"/>
    </source>
</evidence>
<protein>
    <submittedName>
        <fullName evidence="9">Phosphatase PAP2 family protein</fullName>
    </submittedName>
</protein>
<dbReference type="EMBL" id="SMKR01000319">
    <property type="protein sequence ID" value="TDD12032.1"/>
    <property type="molecule type" value="Genomic_DNA"/>
</dbReference>
<organism evidence="9 10">
    <name type="scientific">Kribbella turkmenica</name>
    <dbReference type="NCBI Taxonomy" id="2530375"/>
    <lineage>
        <taxon>Bacteria</taxon>
        <taxon>Bacillati</taxon>
        <taxon>Actinomycetota</taxon>
        <taxon>Actinomycetes</taxon>
        <taxon>Propionibacteriales</taxon>
        <taxon>Kribbellaceae</taxon>
        <taxon>Kribbella</taxon>
    </lineage>
</organism>
<dbReference type="PANTHER" id="PTHR14969:SF62">
    <property type="entry name" value="DECAPRENYLPHOSPHORYL-5-PHOSPHORIBOSE PHOSPHATASE RV3807C-RELATED"/>
    <property type="match status" value="1"/>
</dbReference>